<sequence>MTIASSSALDMPSRTNERPIGNGSTMEATLPTSATPVFTQVKPELNAPEEVSGLDNQLNTQKKKKKKKAKKSMKANDTPKVSDNVDEDRPPILCISRNKHWRYISSYHGPWLQLPLELLESLLILNLDPATLTISDTRVSAANSSFRDPPQAHRSRGFASVSDHSSPDSPRSMFTSLPPPPPLPTPKPGKATPPPIDPGVFRSVTYIRRLIDEASELSVRASSGLSAAALGSLRGGSSFSRDPWGAAHVLGINGMNDGNGGRQISMSPTRIHKLRVLAVQKLAAAYKADEIASSVMVMQGGSVFDDIADRVLKVDPNDVDAKYVQFFHEKIPSRSYRQLAESTTTQQLDHLIAIQPHRLEFYRTRGIVHCFRDDYALAVKDFTYVLRESRAIRKARSSHHTNGTSGEPHGKGTKKRKGKAGGSKSNGQAPPNGTSAPAIAHSPSIDGPDGEPLLLHPSVLPDAPEPIEPQCVFLRGAAYLQHAVHLIEEAILKLEGVRKTPSVEGSELRLCYIENGKYGGVEIGNPDGPLGSRDGDKLKAYREGLASSVFRDQITGLLKKALRDHEKFLTYFDTLEGSEDGQDRDLAQKAELAYHLCENLRQNGQHALPPLPDIPVMFTTYHPLLVESHFSVLLCQLMLGDFASLIPTFYRTAQLVDGLEGYPVFLPPRSMSQAEFIEVLERLAGGWKNGIQAHSLSEDSDEELTPSIIVSSRSPNGKGIDRSMLSPIATSAASSSSDLTIDTSLSEYSSIATASFTGVNGSSSSQAYHETPATDTPSTTSVDDTLPSPTMLIHLPVRAAAIVADVRSRERDNLVESLDCARMLLGPIAARQRQKKVEKSSLEKATANGKKKPLSINIPLHGPRVEIMLAWIGAVHLFDLDTVA</sequence>
<feature type="region of interest" description="Disordered" evidence="1">
    <location>
        <begin position="697"/>
        <end position="723"/>
    </location>
</feature>
<feature type="region of interest" description="Disordered" evidence="1">
    <location>
        <begin position="1"/>
        <end position="84"/>
    </location>
</feature>
<name>A0ABP1CJH4_9APHY</name>
<keyword evidence="3" id="KW-1185">Reference proteome</keyword>
<accession>A0ABP1CJH4</accession>
<feature type="compositionally biased region" description="Low complexity" evidence="1">
    <location>
        <begin position="771"/>
        <end position="785"/>
    </location>
</feature>
<feature type="region of interest" description="Disordered" evidence="1">
    <location>
        <begin position="760"/>
        <end position="785"/>
    </location>
</feature>
<proteinExistence type="predicted"/>
<feature type="region of interest" description="Disordered" evidence="1">
    <location>
        <begin position="393"/>
        <end position="461"/>
    </location>
</feature>
<dbReference type="Proteomes" id="UP001497453">
    <property type="component" value="Chromosome 1"/>
</dbReference>
<feature type="compositionally biased region" description="Polar residues" evidence="1">
    <location>
        <begin position="22"/>
        <end position="38"/>
    </location>
</feature>
<organism evidence="2 3">
    <name type="scientific">Somion occarium</name>
    <dbReference type="NCBI Taxonomy" id="3059160"/>
    <lineage>
        <taxon>Eukaryota</taxon>
        <taxon>Fungi</taxon>
        <taxon>Dikarya</taxon>
        <taxon>Basidiomycota</taxon>
        <taxon>Agaricomycotina</taxon>
        <taxon>Agaricomycetes</taxon>
        <taxon>Polyporales</taxon>
        <taxon>Cerrenaceae</taxon>
        <taxon>Somion</taxon>
    </lineage>
</organism>
<feature type="region of interest" description="Disordered" evidence="1">
    <location>
        <begin position="142"/>
        <end position="197"/>
    </location>
</feature>
<gene>
    <name evidence="2" type="ORF">GFSPODELE1_LOCUS494</name>
</gene>
<dbReference type="EMBL" id="OZ037944">
    <property type="protein sequence ID" value="CAL1694849.1"/>
    <property type="molecule type" value="Genomic_DNA"/>
</dbReference>
<evidence type="ECO:0000313" key="3">
    <source>
        <dbReference type="Proteomes" id="UP001497453"/>
    </source>
</evidence>
<evidence type="ECO:0000256" key="1">
    <source>
        <dbReference type="SAM" id="MobiDB-lite"/>
    </source>
</evidence>
<feature type="compositionally biased region" description="Polar residues" evidence="1">
    <location>
        <begin position="162"/>
        <end position="175"/>
    </location>
</feature>
<reference evidence="3" key="1">
    <citation type="submission" date="2024-04" db="EMBL/GenBank/DDBJ databases">
        <authorList>
            <person name="Shaw F."/>
            <person name="Minotto A."/>
        </authorList>
    </citation>
    <scope>NUCLEOTIDE SEQUENCE [LARGE SCALE GENOMIC DNA]</scope>
</reference>
<evidence type="ECO:0000313" key="2">
    <source>
        <dbReference type="EMBL" id="CAL1694849.1"/>
    </source>
</evidence>
<protein>
    <submittedName>
        <fullName evidence="2">Uncharacterized protein</fullName>
    </submittedName>
</protein>
<feature type="compositionally biased region" description="Basic residues" evidence="1">
    <location>
        <begin position="61"/>
        <end position="73"/>
    </location>
</feature>
<feature type="compositionally biased region" description="Pro residues" evidence="1">
    <location>
        <begin position="177"/>
        <end position="197"/>
    </location>
</feature>